<dbReference type="PANTHER" id="PTHR15837">
    <property type="entry name" value="RAN GUANINE NUCLEOTIDE RELEASE FACTOR"/>
    <property type="match status" value="1"/>
</dbReference>
<organism evidence="4 5">
    <name type="scientific">Dendrobium nobile</name>
    <name type="common">Orchid</name>
    <dbReference type="NCBI Taxonomy" id="94219"/>
    <lineage>
        <taxon>Eukaryota</taxon>
        <taxon>Viridiplantae</taxon>
        <taxon>Streptophyta</taxon>
        <taxon>Embryophyta</taxon>
        <taxon>Tracheophyta</taxon>
        <taxon>Spermatophyta</taxon>
        <taxon>Magnoliopsida</taxon>
        <taxon>Liliopsida</taxon>
        <taxon>Asparagales</taxon>
        <taxon>Orchidaceae</taxon>
        <taxon>Epidendroideae</taxon>
        <taxon>Malaxideae</taxon>
        <taxon>Dendrobiinae</taxon>
        <taxon>Dendrobium</taxon>
    </lineage>
</organism>
<proteinExistence type="inferred from homology"/>
<dbReference type="EMBL" id="JAGYWB010000014">
    <property type="protein sequence ID" value="KAI0498628.1"/>
    <property type="molecule type" value="Genomic_DNA"/>
</dbReference>
<dbReference type="InterPro" id="IPR007681">
    <property type="entry name" value="Mog1"/>
</dbReference>
<dbReference type="Proteomes" id="UP000829196">
    <property type="component" value="Unassembled WGS sequence"/>
</dbReference>
<evidence type="ECO:0000256" key="1">
    <source>
        <dbReference type="ARBA" id="ARBA00010307"/>
    </source>
</evidence>
<evidence type="ECO:0000313" key="4">
    <source>
        <dbReference type="EMBL" id="KAI0498628.1"/>
    </source>
</evidence>
<dbReference type="AlphaFoldDB" id="A0A8T3ARB9"/>
<dbReference type="OrthoDB" id="10255285at2759"/>
<dbReference type="Pfam" id="PF04603">
    <property type="entry name" value="Mog1"/>
    <property type="match status" value="1"/>
</dbReference>
<protein>
    <submittedName>
        <fullName evidence="4">Uncharacterized protein</fullName>
    </submittedName>
</protein>
<dbReference type="GO" id="GO:0006606">
    <property type="term" value="P:protein import into nucleus"/>
    <property type="evidence" value="ECO:0007669"/>
    <property type="project" value="TreeGrafter"/>
</dbReference>
<keyword evidence="2" id="KW-0813">Transport</keyword>
<gene>
    <name evidence="4" type="ORF">KFK09_019518</name>
</gene>
<evidence type="ECO:0000313" key="5">
    <source>
        <dbReference type="Proteomes" id="UP000829196"/>
    </source>
</evidence>
<comment type="similarity">
    <text evidence="1">Belongs to the MOG1 family.</text>
</comment>
<evidence type="ECO:0000256" key="2">
    <source>
        <dbReference type="ARBA" id="ARBA00022448"/>
    </source>
</evidence>
<dbReference type="InterPro" id="IPR016123">
    <property type="entry name" value="Mog1/PsbP_a/b/a-sand"/>
</dbReference>
<dbReference type="SUPFAM" id="SSF55724">
    <property type="entry name" value="Mog1p/PsbP-like"/>
    <property type="match status" value="1"/>
</dbReference>
<keyword evidence="5" id="KW-1185">Reference proteome</keyword>
<dbReference type="Gene3D" id="3.40.1000.10">
    <property type="entry name" value="Mog1/PsbP, alpha/beta/alpha sandwich"/>
    <property type="match status" value="1"/>
</dbReference>
<keyword evidence="3" id="KW-0653">Protein transport</keyword>
<dbReference type="GO" id="GO:0031267">
    <property type="term" value="F:small GTPase binding"/>
    <property type="evidence" value="ECO:0007669"/>
    <property type="project" value="TreeGrafter"/>
</dbReference>
<dbReference type="SMR" id="A0A8T3ARB9"/>
<comment type="caution">
    <text evidence="4">The sequence shown here is derived from an EMBL/GenBank/DDBJ whole genome shotgun (WGS) entry which is preliminary data.</text>
</comment>
<reference evidence="4" key="1">
    <citation type="journal article" date="2022" name="Front. Genet.">
        <title>Chromosome-Scale Assembly of the Dendrobium nobile Genome Provides Insights Into the Molecular Mechanism of the Biosynthesis of the Medicinal Active Ingredient of Dendrobium.</title>
        <authorList>
            <person name="Xu Q."/>
            <person name="Niu S.-C."/>
            <person name="Li K.-L."/>
            <person name="Zheng P.-J."/>
            <person name="Zhang X.-J."/>
            <person name="Jia Y."/>
            <person name="Liu Y."/>
            <person name="Niu Y.-X."/>
            <person name="Yu L.-H."/>
            <person name="Chen D.-F."/>
            <person name="Zhang G.-Q."/>
        </authorList>
    </citation>
    <scope>NUCLEOTIDE SEQUENCE</scope>
    <source>
        <tissue evidence="4">Leaf</tissue>
    </source>
</reference>
<dbReference type="GO" id="GO:0005085">
    <property type="term" value="F:guanyl-nucleotide exchange factor activity"/>
    <property type="evidence" value="ECO:0007669"/>
    <property type="project" value="TreeGrafter"/>
</dbReference>
<sequence>MLHIFASSQSFSGLFYLANNLQEAQDVSEVSEVPDYQEAFADSSSDESLIFEMLDFKKVIENDANAVWFLEDIAHEQDEEESMTISKDSQGMEAPKSVRVSLLLLFWKNRVRICIMISSYTCLFGKLLKEVGTDVHDCI</sequence>
<dbReference type="PANTHER" id="PTHR15837:SF0">
    <property type="entry name" value="RAN GUANINE NUCLEOTIDE RELEASE FACTOR"/>
    <property type="match status" value="1"/>
</dbReference>
<accession>A0A8T3ARB9</accession>
<name>A0A8T3ARB9_DENNO</name>
<dbReference type="GO" id="GO:0005634">
    <property type="term" value="C:nucleus"/>
    <property type="evidence" value="ECO:0007669"/>
    <property type="project" value="TreeGrafter"/>
</dbReference>
<evidence type="ECO:0000256" key="3">
    <source>
        <dbReference type="ARBA" id="ARBA00022927"/>
    </source>
</evidence>